<protein>
    <submittedName>
        <fullName evidence="4">Uncharacterized protein</fullName>
    </submittedName>
</protein>
<name>A0A1E4SED0_9ASCO</name>
<accession>A0A1E4SED0</accession>
<dbReference type="InterPro" id="IPR014612">
    <property type="entry name" value="Pop7/Rpp20"/>
</dbReference>
<evidence type="ECO:0000313" key="5">
    <source>
        <dbReference type="Proteomes" id="UP000094285"/>
    </source>
</evidence>
<keyword evidence="5" id="KW-1185">Reference proteome</keyword>
<proteinExistence type="predicted"/>
<dbReference type="PANTHER" id="PTHR28256:SF1">
    <property type="entry name" value="RIBONUCLEASES P_MRP PROTEIN SUBUNIT POP7"/>
    <property type="match status" value="1"/>
</dbReference>
<dbReference type="GO" id="GO:0000294">
    <property type="term" value="P:nuclear-transcribed mRNA catabolic process, RNase MRP-dependent"/>
    <property type="evidence" value="ECO:0007669"/>
    <property type="project" value="TreeGrafter"/>
</dbReference>
<dbReference type="GO" id="GO:0000171">
    <property type="term" value="F:ribonuclease MRP activity"/>
    <property type="evidence" value="ECO:0007669"/>
    <property type="project" value="TreeGrafter"/>
</dbReference>
<dbReference type="GO" id="GO:0006364">
    <property type="term" value="P:rRNA processing"/>
    <property type="evidence" value="ECO:0007669"/>
    <property type="project" value="TreeGrafter"/>
</dbReference>
<evidence type="ECO:0000256" key="1">
    <source>
        <dbReference type="ARBA" id="ARBA00004123"/>
    </source>
</evidence>
<dbReference type="Gene3D" id="3.30.110.20">
    <property type="entry name" value="Alba-like domain"/>
    <property type="match status" value="1"/>
</dbReference>
<dbReference type="InterPro" id="IPR036882">
    <property type="entry name" value="Alba-like_dom_sf"/>
</dbReference>
<dbReference type="GO" id="GO:0005655">
    <property type="term" value="C:nucleolar ribonuclease P complex"/>
    <property type="evidence" value="ECO:0007669"/>
    <property type="project" value="InterPro"/>
</dbReference>
<dbReference type="GO" id="GO:0001682">
    <property type="term" value="P:tRNA 5'-leader removal"/>
    <property type="evidence" value="ECO:0007669"/>
    <property type="project" value="InterPro"/>
</dbReference>
<keyword evidence="3" id="KW-0539">Nucleus</keyword>
<dbReference type="Pfam" id="PF12328">
    <property type="entry name" value="Rpp20"/>
    <property type="match status" value="1"/>
</dbReference>
<dbReference type="InterPro" id="IPR020241">
    <property type="entry name" value="RNase_P/MRP_Pop7_fungi"/>
</dbReference>
<evidence type="ECO:0000256" key="3">
    <source>
        <dbReference type="ARBA" id="ARBA00023242"/>
    </source>
</evidence>
<gene>
    <name evidence="4" type="ORF">CANTADRAFT_7249</name>
</gene>
<reference evidence="5" key="1">
    <citation type="submission" date="2016-05" db="EMBL/GenBank/DDBJ databases">
        <title>Comparative genomics of biotechnologically important yeasts.</title>
        <authorList>
            <consortium name="DOE Joint Genome Institute"/>
            <person name="Riley R."/>
            <person name="Haridas S."/>
            <person name="Wolfe K.H."/>
            <person name="Lopes M.R."/>
            <person name="Hittinger C.T."/>
            <person name="Goker M."/>
            <person name="Salamov A."/>
            <person name="Wisecaver J."/>
            <person name="Long T.M."/>
            <person name="Aerts A.L."/>
            <person name="Barry K."/>
            <person name="Choi C."/>
            <person name="Clum A."/>
            <person name="Coughlan A.Y."/>
            <person name="Deshpande S."/>
            <person name="Douglass A.P."/>
            <person name="Hanson S.J."/>
            <person name="Klenk H.-P."/>
            <person name="Labutti K."/>
            <person name="Lapidus A."/>
            <person name="Lindquist E."/>
            <person name="Lipzen A."/>
            <person name="Meier-Kolthoff J.P."/>
            <person name="Ohm R.A."/>
            <person name="Otillar R.P."/>
            <person name="Pangilinan J."/>
            <person name="Peng Y."/>
            <person name="Rokas A."/>
            <person name="Rosa C.A."/>
            <person name="Scheuner C."/>
            <person name="Sibirny A.A."/>
            <person name="Slot J.C."/>
            <person name="Stielow J.B."/>
            <person name="Sun H."/>
            <person name="Kurtzman C.P."/>
            <person name="Blackwell M."/>
            <person name="Grigoriev I.V."/>
            <person name="Jeffries T.W."/>
        </authorList>
    </citation>
    <scope>NUCLEOTIDE SEQUENCE [LARGE SCALE GENOMIC DNA]</scope>
    <source>
        <strain evidence="5">NRRL Y-17324</strain>
    </source>
</reference>
<dbReference type="Proteomes" id="UP000094285">
    <property type="component" value="Unassembled WGS sequence"/>
</dbReference>
<dbReference type="GO" id="GO:0004526">
    <property type="term" value="F:ribonuclease P activity"/>
    <property type="evidence" value="ECO:0007669"/>
    <property type="project" value="TreeGrafter"/>
</dbReference>
<dbReference type="GO" id="GO:0000172">
    <property type="term" value="C:ribonuclease MRP complex"/>
    <property type="evidence" value="ECO:0007669"/>
    <property type="project" value="InterPro"/>
</dbReference>
<comment type="subcellular location">
    <subcellularLocation>
        <location evidence="1">Nucleus</location>
    </subcellularLocation>
</comment>
<dbReference type="OrthoDB" id="5416589at2759"/>
<evidence type="ECO:0000256" key="2">
    <source>
        <dbReference type="ARBA" id="ARBA00022694"/>
    </source>
</evidence>
<evidence type="ECO:0000313" key="4">
    <source>
        <dbReference type="EMBL" id="ODV77752.1"/>
    </source>
</evidence>
<dbReference type="RefSeq" id="XP_020062874.1">
    <property type="nucleotide sequence ID" value="XM_020211088.1"/>
</dbReference>
<organism evidence="4 5">
    <name type="scientific">Suhomyces tanzawaensis NRRL Y-17324</name>
    <dbReference type="NCBI Taxonomy" id="984487"/>
    <lineage>
        <taxon>Eukaryota</taxon>
        <taxon>Fungi</taxon>
        <taxon>Dikarya</taxon>
        <taxon>Ascomycota</taxon>
        <taxon>Saccharomycotina</taxon>
        <taxon>Pichiomycetes</taxon>
        <taxon>Debaryomycetaceae</taxon>
        <taxon>Suhomyces</taxon>
    </lineage>
</organism>
<dbReference type="PANTHER" id="PTHR28256">
    <property type="entry name" value="RIBONUCLEASES P/MRP PROTEIN SUBUNIT POP7"/>
    <property type="match status" value="1"/>
</dbReference>
<keyword evidence="2" id="KW-0819">tRNA processing</keyword>
<dbReference type="STRING" id="984487.A0A1E4SED0"/>
<dbReference type="SUPFAM" id="SSF82704">
    <property type="entry name" value="AlbA-like"/>
    <property type="match status" value="1"/>
</dbReference>
<dbReference type="GeneID" id="30985224"/>
<dbReference type="AlphaFoldDB" id="A0A1E4SED0"/>
<dbReference type="EMBL" id="KV453914">
    <property type="protein sequence ID" value="ODV77752.1"/>
    <property type="molecule type" value="Genomic_DNA"/>
</dbReference>
<dbReference type="GO" id="GO:0003723">
    <property type="term" value="F:RNA binding"/>
    <property type="evidence" value="ECO:0007669"/>
    <property type="project" value="TreeGrafter"/>
</dbReference>
<dbReference type="GO" id="GO:0034965">
    <property type="term" value="P:intronic box C/D snoRNA processing"/>
    <property type="evidence" value="ECO:0007669"/>
    <property type="project" value="TreeGrafter"/>
</dbReference>
<sequence length="118" mass="13346">MTLIKHSPNTTLKTNSEQSTTFLVKLSTPFVSAVKRIDKMFTRTRSDTVVVKGMGKAMEKTLGIGGTFDDKLGYSVGYYTGSVEVLDEVVDEEDEAHESVYKKRMVSYVELRIRKDRK</sequence>